<evidence type="ECO:0000313" key="1">
    <source>
        <dbReference type="EMBL" id="MDA3615721.1"/>
    </source>
</evidence>
<dbReference type="EMBL" id="JAQGEF010000016">
    <property type="protein sequence ID" value="MDA3615721.1"/>
    <property type="molecule type" value="Genomic_DNA"/>
</dbReference>
<dbReference type="InterPro" id="IPR025368">
    <property type="entry name" value="DUF4272"/>
</dbReference>
<accession>A0ABT4ULK6</accession>
<comment type="caution">
    <text evidence="1">The sequence shown here is derived from an EMBL/GenBank/DDBJ whole genome shotgun (WGS) entry which is preliminary data.</text>
</comment>
<proteinExistence type="predicted"/>
<sequence length="407" mass="46705">MICTIYTHYLAYEKLISNINNSFPKAKIDVNSDNDSKYITVVLKGGLFSGNKEFKINYRERGIASYQIVEVDNSPLAENIKGLYGYVNSLPVKNPKIKSLLLHKIVTLNTEFTISNEKNDIKELPELVKNLVSELDAIVFAQPNTSISKSDSQHFLDKNLDLITDLQGNSAIEELEVKISPEFYDGKQAEITNRQKARKYESEDVAINNKIKVNSHLPYIEDDNEVELRSAKAIAERVCVLAVTNFVAFDSLSGKEAIDYLKKYDLWQYVTPNERDFLENPTTEKKNQETWKCECIWTLMWALGKVEDLGFPDELCQLQEIPEDEYPVQAGKDPNDFINSVTESRSVKEILDANDLYYRLDWACVDARLNNQEITAVNPGVVYERHYALNWLINYMNEDWDDVTCDT</sequence>
<dbReference type="RefSeq" id="WP_407032047.1">
    <property type="nucleotide sequence ID" value="NZ_JAQGEF010000016.1"/>
</dbReference>
<keyword evidence="2" id="KW-1185">Reference proteome</keyword>
<reference evidence="1 2" key="1">
    <citation type="submission" date="2022-12" db="EMBL/GenBank/DDBJ databases">
        <title>Chitinophagaceae gen. sp. nov., a new member of the family Chitinophagaceae, isolated from soil in a chemical factory.</title>
        <authorList>
            <person name="Ke Z."/>
        </authorList>
    </citation>
    <scope>NUCLEOTIDE SEQUENCE [LARGE SCALE GENOMIC DNA]</scope>
    <source>
        <strain evidence="1 2">LY-5</strain>
    </source>
</reference>
<dbReference type="Pfam" id="PF14094">
    <property type="entry name" value="DUF4272"/>
    <property type="match status" value="1"/>
</dbReference>
<dbReference type="Proteomes" id="UP001210231">
    <property type="component" value="Unassembled WGS sequence"/>
</dbReference>
<name>A0ABT4ULK6_9BACT</name>
<organism evidence="1 2">
    <name type="scientific">Polluticaenibacter yanchengensis</name>
    <dbReference type="NCBI Taxonomy" id="3014562"/>
    <lineage>
        <taxon>Bacteria</taxon>
        <taxon>Pseudomonadati</taxon>
        <taxon>Bacteroidota</taxon>
        <taxon>Chitinophagia</taxon>
        <taxon>Chitinophagales</taxon>
        <taxon>Chitinophagaceae</taxon>
        <taxon>Polluticaenibacter</taxon>
    </lineage>
</organism>
<protein>
    <submittedName>
        <fullName evidence="1">DUF4272 domain-containing protein</fullName>
    </submittedName>
</protein>
<gene>
    <name evidence="1" type="ORF">O3P16_12940</name>
</gene>
<evidence type="ECO:0000313" key="2">
    <source>
        <dbReference type="Proteomes" id="UP001210231"/>
    </source>
</evidence>